<keyword evidence="2" id="KW-1185">Reference proteome</keyword>
<organism evidence="1 2">
    <name type="scientific">Penicillium cosmopolitanum</name>
    <dbReference type="NCBI Taxonomy" id="1131564"/>
    <lineage>
        <taxon>Eukaryota</taxon>
        <taxon>Fungi</taxon>
        <taxon>Dikarya</taxon>
        <taxon>Ascomycota</taxon>
        <taxon>Pezizomycotina</taxon>
        <taxon>Eurotiomycetes</taxon>
        <taxon>Eurotiomycetidae</taxon>
        <taxon>Eurotiales</taxon>
        <taxon>Aspergillaceae</taxon>
        <taxon>Penicillium</taxon>
    </lineage>
</organism>
<protein>
    <submittedName>
        <fullName evidence="1">Uncharacterized protein</fullName>
    </submittedName>
</protein>
<reference evidence="1" key="2">
    <citation type="journal article" date="2023" name="IMA Fungus">
        <title>Comparative genomic study of the Penicillium genus elucidates a diverse pangenome and 15 lateral gene transfer events.</title>
        <authorList>
            <person name="Petersen C."/>
            <person name="Sorensen T."/>
            <person name="Nielsen M.R."/>
            <person name="Sondergaard T.E."/>
            <person name="Sorensen J.L."/>
            <person name="Fitzpatrick D.A."/>
            <person name="Frisvad J.C."/>
            <person name="Nielsen K.L."/>
        </authorList>
    </citation>
    <scope>NUCLEOTIDE SEQUENCE</scope>
    <source>
        <strain evidence="1">IBT 29677</strain>
    </source>
</reference>
<gene>
    <name evidence="1" type="ORF">N7509_000656</name>
</gene>
<proteinExistence type="predicted"/>
<reference evidence="1" key="1">
    <citation type="submission" date="2022-12" db="EMBL/GenBank/DDBJ databases">
        <authorList>
            <person name="Petersen C."/>
        </authorList>
    </citation>
    <scope>NUCLEOTIDE SEQUENCE</scope>
    <source>
        <strain evidence="1">IBT 29677</strain>
    </source>
</reference>
<dbReference type="Proteomes" id="UP001147747">
    <property type="component" value="Unassembled WGS sequence"/>
</dbReference>
<dbReference type="AlphaFoldDB" id="A0A9W9WBD3"/>
<comment type="caution">
    <text evidence="1">The sequence shown here is derived from an EMBL/GenBank/DDBJ whole genome shotgun (WGS) entry which is preliminary data.</text>
</comment>
<evidence type="ECO:0000313" key="2">
    <source>
        <dbReference type="Proteomes" id="UP001147747"/>
    </source>
</evidence>
<evidence type="ECO:0000313" key="1">
    <source>
        <dbReference type="EMBL" id="KAJ5414029.1"/>
    </source>
</evidence>
<dbReference type="EMBL" id="JAPZBU010000003">
    <property type="protein sequence ID" value="KAJ5414029.1"/>
    <property type="molecule type" value="Genomic_DNA"/>
</dbReference>
<dbReference type="RefSeq" id="XP_056493875.1">
    <property type="nucleotide sequence ID" value="XM_056625293.1"/>
</dbReference>
<name>A0A9W9WBD3_9EURO</name>
<dbReference type="GeneID" id="81364273"/>
<accession>A0A9W9WBD3</accession>
<sequence length="100" mass="11206">MQTPLEDSNMDLGQMLSVRHSVPTLTGETNFHPWEAALKSALDDINPELWRVITGERMPTISAPIWCSPENLITFVEPLLHVACHGYFIILACEYPSILA</sequence>